<dbReference type="RefSeq" id="WP_012589319.1">
    <property type="nucleotide sequence ID" value="NC_011666.1"/>
</dbReference>
<evidence type="ECO:0000313" key="3">
    <source>
        <dbReference type="Proteomes" id="UP000002257"/>
    </source>
</evidence>
<dbReference type="Gene3D" id="1.25.40.10">
    <property type="entry name" value="Tetratricopeptide repeat domain"/>
    <property type="match status" value="3"/>
</dbReference>
<dbReference type="EMBL" id="CP001280">
    <property type="protein sequence ID" value="ACK49249.1"/>
    <property type="molecule type" value="Genomic_DNA"/>
</dbReference>
<dbReference type="eggNOG" id="COG0457">
    <property type="taxonomic scope" value="Bacteria"/>
</dbReference>
<dbReference type="SUPFAM" id="SSF48452">
    <property type="entry name" value="TPR-like"/>
    <property type="match status" value="2"/>
</dbReference>
<proteinExistence type="predicted"/>
<gene>
    <name evidence="2" type="ordered locus">Msil_0270</name>
</gene>
<accession>B8EP11</accession>
<keyword evidence="3" id="KW-1185">Reference proteome</keyword>
<organism evidence="2 3">
    <name type="scientific">Methylocella silvestris (strain DSM 15510 / CIP 108128 / LMG 27833 / NCIMB 13906 / BL2)</name>
    <dbReference type="NCBI Taxonomy" id="395965"/>
    <lineage>
        <taxon>Bacteria</taxon>
        <taxon>Pseudomonadati</taxon>
        <taxon>Pseudomonadota</taxon>
        <taxon>Alphaproteobacteria</taxon>
        <taxon>Hyphomicrobiales</taxon>
        <taxon>Beijerinckiaceae</taxon>
        <taxon>Methylocella</taxon>
    </lineage>
</organism>
<reference evidence="2 3" key="1">
    <citation type="journal article" date="2010" name="J. Bacteriol.">
        <title>Complete genome sequence of the aerobic facultative methanotroph Methylocella silvestris BL2.</title>
        <authorList>
            <person name="Chen Y."/>
            <person name="Crombie A."/>
            <person name="Rahman M.T."/>
            <person name="Dedysh S.N."/>
            <person name="Liesack W."/>
            <person name="Stott M.B."/>
            <person name="Alam M."/>
            <person name="Theisen A.R."/>
            <person name="Murrell J.C."/>
            <person name="Dunfield P.F."/>
        </authorList>
    </citation>
    <scope>NUCLEOTIDE SEQUENCE [LARGE SCALE GENOMIC DNA]</scope>
    <source>
        <strain evidence="3">DSM 15510 / CIP 108128 / LMG 27833 / NCIMB 13906 / BL2</strain>
    </source>
</reference>
<dbReference type="HOGENOM" id="CLU_486445_0_0_5"/>
<keyword evidence="1" id="KW-0812">Transmembrane</keyword>
<dbReference type="STRING" id="395965.Msil_0270"/>
<protein>
    <recommendedName>
        <fullName evidence="4">Tetratricopeptide domain protein</fullName>
    </recommendedName>
</protein>
<keyword evidence="1" id="KW-1133">Transmembrane helix</keyword>
<evidence type="ECO:0008006" key="4">
    <source>
        <dbReference type="Google" id="ProtNLM"/>
    </source>
</evidence>
<dbReference type="AlphaFoldDB" id="B8EP11"/>
<sequence length="560" mass="60596">MLAIGIELLKSANELFSSAQQSATAESQRFILLIGCGAAVLLVGFRMLRKLLGRLPPDPDFCSGDGPVTEAERNGVTVASREAIEAMLRGAKVEEIDLAARRQNAVDTLARLRTRLARSCPDALGLVDLGDFRGAGEALRKSREAIPKSLNGEGARRDAQIYAEAAALDLVKLDYRGAAENYGAAAALVARFCDDLASGQQEWRLRMEQARALVGDATYNSNDESLTTAIETYDHALSLVPRQQAPHAWAATQFHRGDALVASGVNGAEASKVEEAIDSYHAALEEWTPRSSPFEWARAQHNLGDALQRLADLESGVERLRPAEDAYRAALKEWTRETAPDLWAMAQGNLGDVLAKTAASTGDSGKLREAIAAYQSALAELRREIAPREWTQLQNSLGLALEALAEQESREEDYGHGPLKLAVEAFQSALDGQSAEHEPAQFAATSVSLGDSLLALGEYERTQNRNYGRELLTRAADAYRGALVVREELEPIDVAKLQINLAYALGLLWSCDGGDDLLDEALLLVDEAIALIGETEERQHVCDAEQARASIVEALGRRAA</sequence>
<evidence type="ECO:0000313" key="2">
    <source>
        <dbReference type="EMBL" id="ACK49249.1"/>
    </source>
</evidence>
<feature type="transmembrane region" description="Helical" evidence="1">
    <location>
        <begin position="30"/>
        <end position="48"/>
    </location>
</feature>
<evidence type="ECO:0000256" key="1">
    <source>
        <dbReference type="SAM" id="Phobius"/>
    </source>
</evidence>
<dbReference type="InterPro" id="IPR011990">
    <property type="entry name" value="TPR-like_helical_dom_sf"/>
</dbReference>
<dbReference type="KEGG" id="msl:Msil_0270"/>
<dbReference type="Proteomes" id="UP000002257">
    <property type="component" value="Chromosome"/>
</dbReference>
<keyword evidence="1" id="KW-0472">Membrane</keyword>
<name>B8EP11_METSB</name>